<organism evidence="3 4">
    <name type="scientific">Heligmosomoides polygyrus</name>
    <name type="common">Parasitic roundworm</name>
    <dbReference type="NCBI Taxonomy" id="6339"/>
    <lineage>
        <taxon>Eukaryota</taxon>
        <taxon>Metazoa</taxon>
        <taxon>Ecdysozoa</taxon>
        <taxon>Nematoda</taxon>
        <taxon>Chromadorea</taxon>
        <taxon>Rhabditida</taxon>
        <taxon>Rhabditina</taxon>
        <taxon>Rhabditomorpha</taxon>
        <taxon>Strongyloidea</taxon>
        <taxon>Heligmosomidae</taxon>
        <taxon>Heligmosomoides</taxon>
    </lineage>
</organism>
<dbReference type="AlphaFoldDB" id="A0A183GHF6"/>
<keyword evidence="1" id="KW-1133">Transmembrane helix</keyword>
<dbReference type="OrthoDB" id="5832199at2759"/>
<evidence type="ECO:0000313" key="2">
    <source>
        <dbReference type="EMBL" id="VDP29573.1"/>
    </source>
</evidence>
<dbReference type="Proteomes" id="UP000050761">
    <property type="component" value="Unassembled WGS sequence"/>
</dbReference>
<name>A0A183GHF6_HELPZ</name>
<evidence type="ECO:0000256" key="1">
    <source>
        <dbReference type="SAM" id="Phobius"/>
    </source>
</evidence>
<keyword evidence="1" id="KW-0812">Transmembrane</keyword>
<proteinExistence type="predicted"/>
<keyword evidence="1" id="KW-0472">Membrane</keyword>
<reference evidence="2 3" key="1">
    <citation type="submission" date="2018-11" db="EMBL/GenBank/DDBJ databases">
        <authorList>
            <consortium name="Pathogen Informatics"/>
        </authorList>
    </citation>
    <scope>NUCLEOTIDE SEQUENCE [LARGE SCALE GENOMIC DNA]</scope>
</reference>
<evidence type="ECO:0000313" key="3">
    <source>
        <dbReference type="Proteomes" id="UP000050761"/>
    </source>
</evidence>
<dbReference type="WBParaSite" id="HPBE_0002199301-mRNA-1">
    <property type="protein sequence ID" value="HPBE_0002199301-mRNA-1"/>
    <property type="gene ID" value="HPBE_0002199301"/>
</dbReference>
<accession>A0A183GHF6</accession>
<gene>
    <name evidence="2" type="ORF">HPBE_LOCUS21992</name>
</gene>
<keyword evidence="3" id="KW-1185">Reference proteome</keyword>
<evidence type="ECO:0000313" key="4">
    <source>
        <dbReference type="WBParaSite" id="HPBE_0002199301-mRNA-1"/>
    </source>
</evidence>
<dbReference type="EMBL" id="UZAH01033545">
    <property type="protein sequence ID" value="VDP29573.1"/>
    <property type="molecule type" value="Genomic_DNA"/>
</dbReference>
<accession>A0A3P8G526</accession>
<reference evidence="4" key="2">
    <citation type="submission" date="2019-09" db="UniProtKB">
        <authorList>
            <consortium name="WormBaseParasite"/>
        </authorList>
    </citation>
    <scope>IDENTIFICATION</scope>
</reference>
<feature type="transmembrane region" description="Helical" evidence="1">
    <location>
        <begin position="12"/>
        <end position="34"/>
    </location>
</feature>
<protein>
    <submittedName>
        <fullName evidence="2 4">Uncharacterized protein</fullName>
    </submittedName>
</protein>
<sequence>MDFSEEREDLLLLVMVVLLLLLSAVIWIAFCIAVKKTAMKFFELKRQRRREYDNTRAALPSYEEAVSMSSTPSPNTVLPPTQSYQNRVLTHNDVSLQNVFAFRAPPYKEVAPKNERVLRIAPDRPGSQGAMVLPPSYDSATQQCPTPEAPRRTSSIYTLSSALANTSI</sequence>